<evidence type="ECO:0000313" key="2">
    <source>
        <dbReference type="Proteomes" id="UP000192277"/>
    </source>
</evidence>
<evidence type="ECO:0000313" key="1">
    <source>
        <dbReference type="EMBL" id="OQP50005.1"/>
    </source>
</evidence>
<sequence>MKKWKVIFISIAIVVGIGGAYASYKQDGICSFYIQYRYTGGTYVPAGEEGIDYACVGGIGICTYYQPSPSSGYLPCHFGFYTPLGDELKAKK</sequence>
<organism evidence="1 2">
    <name type="scientific">Niastella koreensis</name>
    <dbReference type="NCBI Taxonomy" id="354356"/>
    <lineage>
        <taxon>Bacteria</taxon>
        <taxon>Pseudomonadati</taxon>
        <taxon>Bacteroidota</taxon>
        <taxon>Chitinophagia</taxon>
        <taxon>Chitinophagales</taxon>
        <taxon>Chitinophagaceae</taxon>
        <taxon>Niastella</taxon>
    </lineage>
</organism>
<name>A0ABX3P072_9BACT</name>
<reference evidence="1 2" key="1">
    <citation type="submission" date="2016-04" db="EMBL/GenBank/DDBJ databases">
        <authorList>
            <person name="Chen L."/>
            <person name="Zhuang W."/>
            <person name="Wang G."/>
        </authorList>
    </citation>
    <scope>NUCLEOTIDE SEQUENCE [LARGE SCALE GENOMIC DNA]</scope>
    <source>
        <strain evidence="2">GR20</strain>
    </source>
</reference>
<protein>
    <recommendedName>
        <fullName evidence="3">Secreted protein</fullName>
    </recommendedName>
</protein>
<dbReference type="EMBL" id="LWBO01000007">
    <property type="protein sequence ID" value="OQP50005.1"/>
    <property type="molecule type" value="Genomic_DNA"/>
</dbReference>
<accession>A0ABX3P072</accession>
<gene>
    <name evidence="1" type="ORF">A4D02_26560</name>
</gene>
<proteinExistence type="predicted"/>
<comment type="caution">
    <text evidence="1">The sequence shown here is derived from an EMBL/GenBank/DDBJ whole genome shotgun (WGS) entry which is preliminary data.</text>
</comment>
<evidence type="ECO:0008006" key="3">
    <source>
        <dbReference type="Google" id="ProtNLM"/>
    </source>
</evidence>
<keyword evidence="2" id="KW-1185">Reference proteome</keyword>
<dbReference type="Proteomes" id="UP000192277">
    <property type="component" value="Unassembled WGS sequence"/>
</dbReference>
<dbReference type="RefSeq" id="WP_014219316.1">
    <property type="nucleotide sequence ID" value="NZ_LWBO01000007.1"/>
</dbReference>